<reference evidence="2" key="2">
    <citation type="journal article" date="2014" name="ISME J.">
        <title>Microbial stratification in low pH oxic and suboxic macroscopic growths along an acid mine drainage.</title>
        <authorList>
            <person name="Mendez-Garcia C."/>
            <person name="Mesa V."/>
            <person name="Sprenger R.R."/>
            <person name="Richter M."/>
            <person name="Diez M.S."/>
            <person name="Solano J."/>
            <person name="Bargiela R."/>
            <person name="Golyshina O.V."/>
            <person name="Manteca A."/>
            <person name="Ramos J.L."/>
            <person name="Gallego J.R."/>
            <person name="Llorente I."/>
            <person name="Martins Dos Santos V.A."/>
            <person name="Jensen O.N."/>
            <person name="Pelaez A.I."/>
            <person name="Sanchez J."/>
            <person name="Ferrer M."/>
        </authorList>
    </citation>
    <scope>NUCLEOTIDE SEQUENCE</scope>
</reference>
<dbReference type="EMBL" id="AUZZ01010860">
    <property type="protein sequence ID" value="EQD28478.1"/>
    <property type="molecule type" value="Genomic_DNA"/>
</dbReference>
<dbReference type="Gene3D" id="3.30.160.250">
    <property type="match status" value="1"/>
</dbReference>
<dbReference type="InterPro" id="IPR031807">
    <property type="entry name" value="HicB-like"/>
</dbReference>
<dbReference type="PANTHER" id="PTHR34504:SF2">
    <property type="entry name" value="UPF0150 PROTEIN SSL0259"/>
    <property type="match status" value="1"/>
</dbReference>
<accession>T0Y5T6</accession>
<organism evidence="2">
    <name type="scientific">mine drainage metagenome</name>
    <dbReference type="NCBI Taxonomy" id="410659"/>
    <lineage>
        <taxon>unclassified sequences</taxon>
        <taxon>metagenomes</taxon>
        <taxon>ecological metagenomes</taxon>
    </lineage>
</organism>
<protein>
    <submittedName>
        <fullName evidence="2">Uncharacterized protein family UPF0150 domain protein</fullName>
    </submittedName>
</protein>
<dbReference type="SUPFAM" id="SSF143100">
    <property type="entry name" value="TTHA1013/TTHA0281-like"/>
    <property type="match status" value="1"/>
</dbReference>
<comment type="caution">
    <text evidence="2">The sequence shown here is derived from an EMBL/GenBank/DDBJ whole genome shotgun (WGS) entry which is preliminary data.</text>
</comment>
<name>T0Y5T6_9ZZZZ</name>
<sequence length="105" mass="11725">YISRCGNLLDLSMNPHESVMSLNMKKPYTSVQHGFSMRYTVILEEGEDGYIVANVPALPGCITQGKTREQALKNAKEAIELYIDVLREDNEPIPQDVGIEVEIDA</sequence>
<feature type="domain" description="HicB-like antitoxin of toxin-antitoxin system" evidence="1">
    <location>
        <begin position="39"/>
        <end position="100"/>
    </location>
</feature>
<feature type="non-terminal residue" evidence="2">
    <location>
        <position position="1"/>
    </location>
</feature>
<evidence type="ECO:0000313" key="2">
    <source>
        <dbReference type="EMBL" id="EQD28478.1"/>
    </source>
</evidence>
<dbReference type="InterPro" id="IPR051404">
    <property type="entry name" value="TA_system_antitoxin"/>
</dbReference>
<reference evidence="2" key="1">
    <citation type="submission" date="2013-08" db="EMBL/GenBank/DDBJ databases">
        <authorList>
            <person name="Mendez C."/>
            <person name="Richter M."/>
            <person name="Ferrer M."/>
            <person name="Sanchez J."/>
        </authorList>
    </citation>
    <scope>NUCLEOTIDE SEQUENCE</scope>
</reference>
<dbReference type="InterPro" id="IPR035069">
    <property type="entry name" value="TTHA1013/TTHA0281-like"/>
</dbReference>
<dbReference type="AlphaFoldDB" id="T0Y5T6"/>
<evidence type="ECO:0000259" key="1">
    <source>
        <dbReference type="Pfam" id="PF15919"/>
    </source>
</evidence>
<dbReference type="PANTHER" id="PTHR34504">
    <property type="entry name" value="ANTITOXIN HICB"/>
    <property type="match status" value="1"/>
</dbReference>
<dbReference type="Pfam" id="PF15919">
    <property type="entry name" value="HicB_lk_antitox"/>
    <property type="match status" value="1"/>
</dbReference>
<gene>
    <name evidence="2" type="ORF">B2A_14927</name>
</gene>
<proteinExistence type="predicted"/>